<proteinExistence type="predicted"/>
<protein>
    <recommendedName>
        <fullName evidence="4">DUF3953 domain-containing protein</fullName>
    </recommendedName>
</protein>
<dbReference type="EMBL" id="NUUR01000049">
    <property type="protein sequence ID" value="PHG81510.1"/>
    <property type="molecule type" value="Genomic_DNA"/>
</dbReference>
<sequence length="83" mass="9737">MLTLTILRSFLAFLMLLLLTLSTYIHVTDNFSLLPYVQFILSCFFILLGINELKSGRKSMSIPYFFVSGLILFVLISYYFRYM</sequence>
<feature type="transmembrane region" description="Helical" evidence="1">
    <location>
        <begin position="62"/>
        <end position="80"/>
    </location>
</feature>
<gene>
    <name evidence="2" type="ORF">COI69_17040</name>
</gene>
<name>A0A9X7E5Q8_BACCE</name>
<reference evidence="2 3" key="1">
    <citation type="submission" date="2017-09" db="EMBL/GenBank/DDBJ databases">
        <title>Large-scale bioinformatics analysis of Bacillus genomes uncovers conserved roles of natural products in bacterial physiology.</title>
        <authorList>
            <consortium name="Agbiome Team Llc"/>
            <person name="Bleich R.M."/>
            <person name="Grubbs K.J."/>
            <person name="Santa Maria K.C."/>
            <person name="Allen S.E."/>
            <person name="Farag S."/>
            <person name="Shank E.A."/>
            <person name="Bowers A."/>
        </authorList>
    </citation>
    <scope>NUCLEOTIDE SEQUENCE [LARGE SCALE GENOMIC DNA]</scope>
    <source>
        <strain evidence="2 3">AFS029792</strain>
    </source>
</reference>
<dbReference type="AlphaFoldDB" id="A0A9X7E5Q8"/>
<feature type="transmembrane region" description="Helical" evidence="1">
    <location>
        <begin position="7"/>
        <end position="27"/>
    </location>
</feature>
<organism evidence="2 3">
    <name type="scientific">Bacillus cereus</name>
    <dbReference type="NCBI Taxonomy" id="1396"/>
    <lineage>
        <taxon>Bacteria</taxon>
        <taxon>Bacillati</taxon>
        <taxon>Bacillota</taxon>
        <taxon>Bacilli</taxon>
        <taxon>Bacillales</taxon>
        <taxon>Bacillaceae</taxon>
        <taxon>Bacillus</taxon>
        <taxon>Bacillus cereus group</taxon>
    </lineage>
</organism>
<evidence type="ECO:0000313" key="2">
    <source>
        <dbReference type="EMBL" id="PHG81510.1"/>
    </source>
</evidence>
<feature type="transmembrane region" description="Helical" evidence="1">
    <location>
        <begin position="33"/>
        <end position="50"/>
    </location>
</feature>
<dbReference type="Proteomes" id="UP000225135">
    <property type="component" value="Unassembled WGS sequence"/>
</dbReference>
<keyword evidence="1" id="KW-0472">Membrane</keyword>
<comment type="caution">
    <text evidence="2">The sequence shown here is derived from an EMBL/GenBank/DDBJ whole genome shotgun (WGS) entry which is preliminary data.</text>
</comment>
<evidence type="ECO:0000256" key="1">
    <source>
        <dbReference type="SAM" id="Phobius"/>
    </source>
</evidence>
<accession>A0A9X7E5Q8</accession>
<evidence type="ECO:0000313" key="3">
    <source>
        <dbReference type="Proteomes" id="UP000225135"/>
    </source>
</evidence>
<keyword evidence="1" id="KW-1133">Transmembrane helix</keyword>
<evidence type="ECO:0008006" key="4">
    <source>
        <dbReference type="Google" id="ProtNLM"/>
    </source>
</evidence>
<keyword evidence="1" id="KW-0812">Transmembrane</keyword>